<dbReference type="SMART" id="SM00028">
    <property type="entry name" value="TPR"/>
    <property type="match status" value="6"/>
</dbReference>
<dbReference type="InterPro" id="IPR011990">
    <property type="entry name" value="TPR-like_helical_dom_sf"/>
</dbReference>
<dbReference type="CDD" id="cd06257">
    <property type="entry name" value="DnaJ"/>
    <property type="match status" value="1"/>
</dbReference>
<feature type="compositionally biased region" description="Basic residues" evidence="2">
    <location>
        <begin position="153"/>
        <end position="162"/>
    </location>
</feature>
<reference evidence="4 5" key="1">
    <citation type="submission" date="2024-10" db="EMBL/GenBank/DDBJ databases">
        <title>Updated reference genomes for cyclostephanoid diatoms.</title>
        <authorList>
            <person name="Roberts W.R."/>
            <person name="Alverson A.J."/>
        </authorList>
    </citation>
    <scope>NUCLEOTIDE SEQUENCE [LARGE SCALE GENOMIC DNA]</scope>
    <source>
        <strain evidence="4 5">AJA228-03</strain>
    </source>
</reference>
<sequence length="1252" mass="138342">SSKEQHRQHRRETEDDAQSYSSASTASFATSASSSMMTDSVKSYEDAGYDNEEDYLFDQYGGIGGTAEERAELANALMHTLNVGPMADKLFYEEVAMCFLRCRERHRMRTRREEIRERKKKTSKMKGGKSRGAGGSVRDSCNIDSDYEATRVRLPRQQRRRGSMSSSKRGKQQQQQPKRPDPSAGGVPKKNGDDNGEDVVDDTANDDNLSVPSTPMSSSEKDEDEGDEDEDNTDSFMNLNSIGNDDRDSFMNPNITSGYRNLAAFKPREAKDFDDVADDENDGDDSLDVEPVDHQEAQSKQQPLKQQQQQHKPPSFQQPQHNHVMEGVPVFRVDLRSNGEISKKGFRKAGGLGSNKYPPPPPPPPKPSALPPRPGIGGGGGSGIGGGGMAGQGADPTDPPLPMDIDEQQKPWEEKMARAARVAAEASALKNDHESLRREFSIGQAEEGGRRNRPTAPIGVGGKIGLSGSIPSAMLNSTATYSNGVPISYLRPHDVEHPPVTIDVDDDDVEIKAKHQHVASLRDEGRTYYINGAYRNSVLSYTAAISVHTNNVQFDQLQNLSSTKNDATLAALFGNRAAALMMTGAYIGASADCDRALSCTEVNSNGVPNGSLESGPSFRSKILCRMARALLKAGSIWEADRAFNNSIQSAKEAMTIVESVATSAGLGADGNEEMRSIEKILSQSITDATLGLADVKRCRDALESAKVIEATKALSPAADRRNNVQLLMFINSALSVSPGSMELHERKVNALALLKRWAELGNHCERLAAEIVKVDGLFTNDLASLNPFPDVRPATALKADYFERNPDDMQDPVSLRILSPKAVCDAVIRLPNGILPLYLRSLRLEERYTEAAKAGASIELHMTKCKHKGSRGNVSAAWLLSERDKLRRTMSWKEQGDTLFRNGDYERAAEKYALCLTIDNDSSFYNENALENEDSGGRLHAVLHCNRAACLMALKKYREAVKECTAALRIHTHYMKAMLRRGRCFARIRQYQEAIAEYERYIQLVNEARRSPQNAANSNNAACTFDRPIDIAESEYTKAKQELADVKKSMRQADMNDNAQKKKQREQQFNFNKNFKAAANDAARRRQEAPSGMDSAYVRKKQWDAAGNNQRPWDTFGGASPKKTTSKQKSAAKEEPKPIPGAGRNMPQKNQSRPSTQPPQQQSQQQQQQQPLVAKVTDASDHYQVLGLTHGATSAEIKKGYHKAALKYHPDKNSEEGAADMFRRIKLAYEVLGNDQSRMSYDAHRRLNSNRR</sequence>
<feature type="non-terminal residue" evidence="4">
    <location>
        <position position="1"/>
    </location>
</feature>
<feature type="compositionally biased region" description="Low complexity" evidence="2">
    <location>
        <begin position="1119"/>
        <end position="1129"/>
    </location>
</feature>
<dbReference type="AlphaFoldDB" id="A0ABD3RAW7"/>
<evidence type="ECO:0000256" key="2">
    <source>
        <dbReference type="SAM" id="MobiDB-lite"/>
    </source>
</evidence>
<dbReference type="PANTHER" id="PTHR44200">
    <property type="entry name" value="DNAJ HOMOLOG SUBFAMILY C MEMBER 7"/>
    <property type="match status" value="1"/>
</dbReference>
<feature type="compositionally biased region" description="Acidic residues" evidence="2">
    <location>
        <begin position="221"/>
        <end position="233"/>
    </location>
</feature>
<dbReference type="SUPFAM" id="SSF46565">
    <property type="entry name" value="Chaperone J-domain"/>
    <property type="match status" value="1"/>
</dbReference>
<feature type="compositionally biased region" description="Pro residues" evidence="2">
    <location>
        <begin position="357"/>
        <end position="374"/>
    </location>
</feature>
<keyword evidence="1" id="KW-0802">TPR repeat</keyword>
<feature type="compositionally biased region" description="Low complexity" evidence="2">
    <location>
        <begin position="18"/>
        <end position="40"/>
    </location>
</feature>
<evidence type="ECO:0000313" key="5">
    <source>
        <dbReference type="Proteomes" id="UP001530377"/>
    </source>
</evidence>
<dbReference type="Pfam" id="PF00226">
    <property type="entry name" value="DnaJ"/>
    <property type="match status" value="1"/>
</dbReference>
<dbReference type="PANTHER" id="PTHR44200:SF1">
    <property type="entry name" value="DNAJ HOMOLOG SUBFAMILY C MEMBER 7"/>
    <property type="match status" value="1"/>
</dbReference>
<keyword evidence="5" id="KW-1185">Reference proteome</keyword>
<feature type="repeat" description="TPR" evidence="1">
    <location>
        <begin position="975"/>
        <end position="1008"/>
    </location>
</feature>
<dbReference type="InterPro" id="IPR036869">
    <property type="entry name" value="J_dom_sf"/>
</dbReference>
<proteinExistence type="predicted"/>
<feature type="compositionally biased region" description="Basic and acidic residues" evidence="2">
    <location>
        <begin position="333"/>
        <end position="343"/>
    </location>
</feature>
<comment type="caution">
    <text evidence="4">The sequence shown here is derived from an EMBL/GenBank/DDBJ whole genome shotgun (WGS) entry which is preliminary data.</text>
</comment>
<dbReference type="InterPro" id="IPR019734">
    <property type="entry name" value="TPR_rpt"/>
</dbReference>
<feature type="compositionally biased region" description="Low complexity" evidence="2">
    <location>
        <begin position="298"/>
        <end position="321"/>
    </location>
</feature>
<evidence type="ECO:0000259" key="3">
    <source>
        <dbReference type="PROSITE" id="PS50076"/>
    </source>
</evidence>
<feature type="region of interest" description="Disordered" evidence="2">
    <location>
        <begin position="111"/>
        <end position="402"/>
    </location>
</feature>
<feature type="compositionally biased region" description="Polar residues" evidence="2">
    <location>
        <begin position="206"/>
        <end position="216"/>
    </location>
</feature>
<dbReference type="SUPFAM" id="SSF48452">
    <property type="entry name" value="TPR-like"/>
    <property type="match status" value="2"/>
</dbReference>
<dbReference type="InterPro" id="IPR052758">
    <property type="entry name" value="SRC_co-chaperone"/>
</dbReference>
<feature type="compositionally biased region" description="Low complexity" evidence="2">
    <location>
        <begin position="163"/>
        <end position="177"/>
    </location>
</feature>
<accession>A0ABD3RAW7</accession>
<feature type="compositionally biased region" description="Gly residues" evidence="2">
    <location>
        <begin position="375"/>
        <end position="391"/>
    </location>
</feature>
<feature type="region of interest" description="Disordered" evidence="2">
    <location>
        <begin position="1104"/>
        <end position="1176"/>
    </location>
</feature>
<evidence type="ECO:0000256" key="1">
    <source>
        <dbReference type="PROSITE-ProRule" id="PRU00339"/>
    </source>
</evidence>
<gene>
    <name evidence="4" type="ORF">ACHAXA_004275</name>
</gene>
<evidence type="ECO:0000313" key="4">
    <source>
        <dbReference type="EMBL" id="KAL3810159.1"/>
    </source>
</evidence>
<feature type="compositionally biased region" description="Low complexity" evidence="2">
    <location>
        <begin position="1151"/>
        <end position="1171"/>
    </location>
</feature>
<feature type="compositionally biased region" description="Acidic residues" evidence="2">
    <location>
        <begin position="275"/>
        <end position="290"/>
    </location>
</feature>
<dbReference type="PROSITE" id="PS50076">
    <property type="entry name" value="DNAJ_2"/>
    <property type="match status" value="1"/>
</dbReference>
<dbReference type="Gene3D" id="1.25.40.10">
    <property type="entry name" value="Tetratricopeptide repeat domain"/>
    <property type="match status" value="2"/>
</dbReference>
<feature type="compositionally biased region" description="Basic residues" evidence="2">
    <location>
        <begin position="1"/>
        <end position="10"/>
    </location>
</feature>
<dbReference type="PRINTS" id="PR00625">
    <property type="entry name" value="JDOMAIN"/>
</dbReference>
<dbReference type="Gene3D" id="1.10.287.110">
    <property type="entry name" value="DnaJ domain"/>
    <property type="match status" value="1"/>
</dbReference>
<dbReference type="PROSITE" id="PS50005">
    <property type="entry name" value="TPR"/>
    <property type="match status" value="2"/>
</dbReference>
<dbReference type="InterPro" id="IPR018253">
    <property type="entry name" value="DnaJ_domain_CS"/>
</dbReference>
<feature type="compositionally biased region" description="Acidic residues" evidence="2">
    <location>
        <begin position="194"/>
        <end position="205"/>
    </location>
</feature>
<dbReference type="InterPro" id="IPR001623">
    <property type="entry name" value="DnaJ_domain"/>
</dbReference>
<dbReference type="PROSITE" id="PS00636">
    <property type="entry name" value="DNAJ_1"/>
    <property type="match status" value="1"/>
</dbReference>
<protein>
    <recommendedName>
        <fullName evidence="3">J domain-containing protein</fullName>
    </recommendedName>
</protein>
<feature type="compositionally biased region" description="Basic residues" evidence="2">
    <location>
        <begin position="118"/>
        <end position="129"/>
    </location>
</feature>
<name>A0ABD3RAW7_9STRA</name>
<feature type="region of interest" description="Disordered" evidence="2">
    <location>
        <begin position="1"/>
        <end position="43"/>
    </location>
</feature>
<feature type="domain" description="J" evidence="3">
    <location>
        <begin position="1181"/>
        <end position="1245"/>
    </location>
</feature>
<dbReference type="EMBL" id="JALLPB020000349">
    <property type="protein sequence ID" value="KAL3810159.1"/>
    <property type="molecule type" value="Genomic_DNA"/>
</dbReference>
<dbReference type="Proteomes" id="UP001530377">
    <property type="component" value="Unassembled WGS sequence"/>
</dbReference>
<feature type="region of interest" description="Disordered" evidence="2">
    <location>
        <begin position="1048"/>
        <end position="1067"/>
    </location>
</feature>
<dbReference type="SMART" id="SM00271">
    <property type="entry name" value="DnaJ"/>
    <property type="match status" value="1"/>
</dbReference>
<feature type="repeat" description="TPR" evidence="1">
    <location>
        <begin position="889"/>
        <end position="922"/>
    </location>
</feature>
<organism evidence="4 5">
    <name type="scientific">Cyclostephanos tholiformis</name>
    <dbReference type="NCBI Taxonomy" id="382380"/>
    <lineage>
        <taxon>Eukaryota</taxon>
        <taxon>Sar</taxon>
        <taxon>Stramenopiles</taxon>
        <taxon>Ochrophyta</taxon>
        <taxon>Bacillariophyta</taxon>
        <taxon>Coscinodiscophyceae</taxon>
        <taxon>Thalassiosirophycidae</taxon>
        <taxon>Stephanodiscales</taxon>
        <taxon>Stephanodiscaceae</taxon>
        <taxon>Cyclostephanos</taxon>
    </lineage>
</organism>